<sequence length="113" mass="12970">MIWSRLREYPGCGLHRTDHCGDLWRRPMPSILGRDNLVSSMVCRIRRYRDLASGFGVKNNAVVFMPFLLKLAFKNVKNEVGNEIYLVIQASPFFSAFKSIYIFTGLEEAVHDA</sequence>
<dbReference type="Gene3D" id="3.30.450.20">
    <property type="entry name" value="PAS domain"/>
    <property type="match status" value="1"/>
</dbReference>
<evidence type="ECO:0000313" key="1">
    <source>
        <dbReference type="EMBL" id="KPJ20913.1"/>
    </source>
</evidence>
<name>A0A0N1IQG6_PAPMA</name>
<gene>
    <name evidence="1" type="ORF">RR48_00649</name>
</gene>
<evidence type="ECO:0000313" key="2">
    <source>
        <dbReference type="Proteomes" id="UP000053240"/>
    </source>
</evidence>
<dbReference type="InParanoid" id="A0A0N1IQG6"/>
<accession>A0A0N1IQG6</accession>
<proteinExistence type="predicted"/>
<dbReference type="AlphaFoldDB" id="A0A0N1IQG6"/>
<reference evidence="1 2" key="1">
    <citation type="journal article" date="2015" name="Nat. Commun.">
        <title>Outbred genome sequencing and CRISPR/Cas9 gene editing in butterflies.</title>
        <authorList>
            <person name="Li X."/>
            <person name="Fan D."/>
            <person name="Zhang W."/>
            <person name="Liu G."/>
            <person name="Zhang L."/>
            <person name="Zhao L."/>
            <person name="Fang X."/>
            <person name="Chen L."/>
            <person name="Dong Y."/>
            <person name="Chen Y."/>
            <person name="Ding Y."/>
            <person name="Zhao R."/>
            <person name="Feng M."/>
            <person name="Zhu Y."/>
            <person name="Feng Y."/>
            <person name="Jiang X."/>
            <person name="Zhu D."/>
            <person name="Xiang H."/>
            <person name="Feng X."/>
            <person name="Li S."/>
            <person name="Wang J."/>
            <person name="Zhang G."/>
            <person name="Kronforst M.R."/>
            <person name="Wang W."/>
        </authorList>
    </citation>
    <scope>NUCLEOTIDE SEQUENCE [LARGE SCALE GENOMIC DNA]</scope>
    <source>
        <strain evidence="1">Ya'a_city_454_Pm</strain>
        <tissue evidence="1">Whole body</tissue>
    </source>
</reference>
<dbReference type="EMBL" id="LADJ01007978">
    <property type="protein sequence ID" value="KPJ20913.1"/>
    <property type="molecule type" value="Genomic_DNA"/>
</dbReference>
<protein>
    <submittedName>
        <fullName evidence="1">Period circadian protein</fullName>
    </submittedName>
</protein>
<comment type="caution">
    <text evidence="1">The sequence shown here is derived from an EMBL/GenBank/DDBJ whole genome shotgun (WGS) entry which is preliminary data.</text>
</comment>
<dbReference type="STRING" id="76193.A0A0N1IQG6"/>
<keyword evidence="2" id="KW-1185">Reference proteome</keyword>
<dbReference type="Proteomes" id="UP000053240">
    <property type="component" value="Unassembled WGS sequence"/>
</dbReference>
<organism evidence="1 2">
    <name type="scientific">Papilio machaon</name>
    <name type="common">Old World swallowtail butterfly</name>
    <dbReference type="NCBI Taxonomy" id="76193"/>
    <lineage>
        <taxon>Eukaryota</taxon>
        <taxon>Metazoa</taxon>
        <taxon>Ecdysozoa</taxon>
        <taxon>Arthropoda</taxon>
        <taxon>Hexapoda</taxon>
        <taxon>Insecta</taxon>
        <taxon>Pterygota</taxon>
        <taxon>Neoptera</taxon>
        <taxon>Endopterygota</taxon>
        <taxon>Lepidoptera</taxon>
        <taxon>Glossata</taxon>
        <taxon>Ditrysia</taxon>
        <taxon>Papilionoidea</taxon>
        <taxon>Papilionidae</taxon>
        <taxon>Papilioninae</taxon>
        <taxon>Papilio</taxon>
    </lineage>
</organism>